<reference evidence="2" key="1">
    <citation type="submission" date="2021-02" db="EMBL/GenBank/DDBJ databases">
        <authorList>
            <person name="Nieuwenhuis M."/>
            <person name="Van De Peppel L.J.J."/>
        </authorList>
    </citation>
    <scope>NUCLEOTIDE SEQUENCE</scope>
    <source>
        <strain evidence="2">D49</strain>
    </source>
</reference>
<feature type="compositionally biased region" description="Basic and acidic residues" evidence="1">
    <location>
        <begin position="1"/>
        <end position="14"/>
    </location>
</feature>
<feature type="compositionally biased region" description="Polar residues" evidence="1">
    <location>
        <begin position="16"/>
        <end position="35"/>
    </location>
</feature>
<dbReference type="AlphaFoldDB" id="A0A9P7GET8"/>
<accession>A0A9P7GET8</accession>
<gene>
    <name evidence="2" type="ORF">H0H81_006799</name>
</gene>
<evidence type="ECO:0000313" key="2">
    <source>
        <dbReference type="EMBL" id="KAG5648651.1"/>
    </source>
</evidence>
<sequence>LFEFERPLNKEFHPQNHFSKPSENKTLQSPDTVGSRTPMPASDKISSSTPAWDSSSSTPGWYPSTSMAAWDPLSATPVYNASLSSRWVTSTLTSHEEISTGASFWDATGSSGVDSLPAPILPPCAPAPPTHILLDPRLKNVKVQAKVTSVDYKDKQLVVWGTVLVGRRRIVHAVRGVVKDLTGATVVLEVPNATRTDSRLIVINGEHTGTFVRQVTHEGTGANSIAVCHVVVLNEGSMDTVTDRELKLPATDLALIKETDEEKKANRNVLSVEQNAARKRC</sequence>
<dbReference type="Proteomes" id="UP000717328">
    <property type="component" value="Unassembled WGS sequence"/>
</dbReference>
<feature type="non-terminal residue" evidence="2">
    <location>
        <position position="1"/>
    </location>
</feature>
<name>A0A9P7GET8_9AGAR</name>
<evidence type="ECO:0000313" key="3">
    <source>
        <dbReference type="Proteomes" id="UP000717328"/>
    </source>
</evidence>
<feature type="region of interest" description="Disordered" evidence="1">
    <location>
        <begin position="1"/>
        <end position="58"/>
    </location>
</feature>
<dbReference type="OrthoDB" id="3048815at2759"/>
<reference evidence="2" key="2">
    <citation type="submission" date="2021-10" db="EMBL/GenBank/DDBJ databases">
        <title>Phylogenomics reveals ancestral predisposition of the termite-cultivated fungus Termitomyces towards a domesticated lifestyle.</title>
        <authorList>
            <person name="Auxier B."/>
            <person name="Grum-Grzhimaylo A."/>
            <person name="Cardenas M.E."/>
            <person name="Lodge J.D."/>
            <person name="Laessoe T."/>
            <person name="Pedersen O."/>
            <person name="Smith M.E."/>
            <person name="Kuyper T.W."/>
            <person name="Franco-Molano E.A."/>
            <person name="Baroni T.J."/>
            <person name="Aanen D.K."/>
        </authorList>
    </citation>
    <scope>NUCLEOTIDE SEQUENCE</scope>
    <source>
        <strain evidence="2">D49</strain>
    </source>
</reference>
<keyword evidence="3" id="KW-1185">Reference proteome</keyword>
<organism evidence="2 3">
    <name type="scientific">Sphagnurus paluster</name>
    <dbReference type="NCBI Taxonomy" id="117069"/>
    <lineage>
        <taxon>Eukaryota</taxon>
        <taxon>Fungi</taxon>
        <taxon>Dikarya</taxon>
        <taxon>Basidiomycota</taxon>
        <taxon>Agaricomycotina</taxon>
        <taxon>Agaricomycetes</taxon>
        <taxon>Agaricomycetidae</taxon>
        <taxon>Agaricales</taxon>
        <taxon>Tricholomatineae</taxon>
        <taxon>Lyophyllaceae</taxon>
        <taxon>Sphagnurus</taxon>
    </lineage>
</organism>
<feature type="compositionally biased region" description="Low complexity" evidence="1">
    <location>
        <begin position="46"/>
        <end position="57"/>
    </location>
</feature>
<protein>
    <submittedName>
        <fullName evidence="2">Uncharacterized protein</fullName>
    </submittedName>
</protein>
<proteinExistence type="predicted"/>
<dbReference type="EMBL" id="JABCKI010001777">
    <property type="protein sequence ID" value="KAG5648651.1"/>
    <property type="molecule type" value="Genomic_DNA"/>
</dbReference>
<evidence type="ECO:0000256" key="1">
    <source>
        <dbReference type="SAM" id="MobiDB-lite"/>
    </source>
</evidence>
<comment type="caution">
    <text evidence="2">The sequence shown here is derived from an EMBL/GenBank/DDBJ whole genome shotgun (WGS) entry which is preliminary data.</text>
</comment>